<sequence length="124" mass="14116">LSQELQRSQEENRRLKGALDEQEQTLQELGGKLSESKLKMEDIKEVNKALQGQVWLKDQDATNCKLCEKEFSISRRKHHCRNCGEIFCNSCSDNELPLPSSPKPVRVCDLCHALLLQRYSSGAV</sequence>
<evidence type="ECO:0000313" key="8">
    <source>
        <dbReference type="Ensembl" id="ENSPMAP00000001924.1"/>
    </source>
</evidence>
<evidence type="ECO:0000259" key="7">
    <source>
        <dbReference type="PROSITE" id="PS50178"/>
    </source>
</evidence>
<dbReference type="SUPFAM" id="SSF57903">
    <property type="entry name" value="FYVE/PHD zinc finger"/>
    <property type="match status" value="1"/>
</dbReference>
<evidence type="ECO:0000256" key="5">
    <source>
        <dbReference type="PROSITE-ProRule" id="PRU00091"/>
    </source>
</evidence>
<evidence type="ECO:0000256" key="1">
    <source>
        <dbReference type="ARBA" id="ARBA00022723"/>
    </source>
</evidence>
<dbReference type="InterPro" id="IPR000306">
    <property type="entry name" value="Znf_FYVE"/>
</dbReference>
<keyword evidence="4" id="KW-0175">Coiled coil</keyword>
<dbReference type="HOGENOM" id="CLU_129493_1_0_1"/>
<evidence type="ECO:0000256" key="3">
    <source>
        <dbReference type="ARBA" id="ARBA00022833"/>
    </source>
</evidence>
<feature type="region of interest" description="Disordered" evidence="6">
    <location>
        <begin position="1"/>
        <end position="23"/>
    </location>
</feature>
<dbReference type="InterPro" id="IPR047335">
    <property type="entry name" value="RUFY1-3"/>
</dbReference>
<evidence type="ECO:0000256" key="6">
    <source>
        <dbReference type="SAM" id="MobiDB-lite"/>
    </source>
</evidence>
<evidence type="ECO:0000256" key="4">
    <source>
        <dbReference type="ARBA" id="ARBA00023054"/>
    </source>
</evidence>
<dbReference type="FunFam" id="3.30.40.10:FF:000046">
    <property type="entry name" value="RUN and FYVE domain containing 2"/>
    <property type="match status" value="1"/>
</dbReference>
<feature type="compositionally biased region" description="Basic and acidic residues" evidence="6">
    <location>
        <begin position="7"/>
        <end position="19"/>
    </location>
</feature>
<dbReference type="PANTHER" id="PTHR45956">
    <property type="entry name" value="RUN AND FYVE DOMAIN-CONTAINING PROTEIN 2-LIKE PROTEIN"/>
    <property type="match status" value="1"/>
</dbReference>
<feature type="domain" description="FYVE-type" evidence="7">
    <location>
        <begin position="58"/>
        <end position="116"/>
    </location>
</feature>
<name>S4R9P3_PETMA</name>
<dbReference type="OMA" id="HRCIAND"/>
<dbReference type="GO" id="GO:0008270">
    <property type="term" value="F:zinc ion binding"/>
    <property type="evidence" value="ECO:0007669"/>
    <property type="project" value="UniProtKB-KW"/>
</dbReference>
<reference evidence="8" key="1">
    <citation type="submission" date="2025-08" db="UniProtKB">
        <authorList>
            <consortium name="Ensembl"/>
        </authorList>
    </citation>
    <scope>IDENTIFICATION</scope>
</reference>
<dbReference type="InterPro" id="IPR011011">
    <property type="entry name" value="Znf_FYVE_PHD"/>
</dbReference>
<dbReference type="Ensembl" id="ENSPMAT00000001934.1">
    <property type="protein sequence ID" value="ENSPMAP00000001924.1"/>
    <property type="gene ID" value="ENSPMAG00000001758.1"/>
</dbReference>
<dbReference type="PROSITE" id="PS50178">
    <property type="entry name" value="ZF_FYVE"/>
    <property type="match status" value="1"/>
</dbReference>
<dbReference type="InterPro" id="IPR013083">
    <property type="entry name" value="Znf_RING/FYVE/PHD"/>
</dbReference>
<organism evidence="8">
    <name type="scientific">Petromyzon marinus</name>
    <name type="common">Sea lamprey</name>
    <dbReference type="NCBI Taxonomy" id="7757"/>
    <lineage>
        <taxon>Eukaryota</taxon>
        <taxon>Metazoa</taxon>
        <taxon>Chordata</taxon>
        <taxon>Craniata</taxon>
        <taxon>Vertebrata</taxon>
        <taxon>Cyclostomata</taxon>
        <taxon>Hyperoartia</taxon>
        <taxon>Petromyzontiformes</taxon>
        <taxon>Petromyzontidae</taxon>
        <taxon>Petromyzon</taxon>
    </lineage>
</organism>
<keyword evidence="3" id="KW-0862">Zinc</keyword>
<dbReference type="AlphaFoldDB" id="S4R9P3"/>
<dbReference type="Gene3D" id="3.30.40.10">
    <property type="entry name" value="Zinc/RING finger domain, C3HC4 (zinc finger)"/>
    <property type="match status" value="1"/>
</dbReference>
<accession>S4R9P3</accession>
<proteinExistence type="predicted"/>
<keyword evidence="1" id="KW-0479">Metal-binding</keyword>
<dbReference type="Pfam" id="PF01363">
    <property type="entry name" value="FYVE"/>
    <property type="match status" value="1"/>
</dbReference>
<dbReference type="STRING" id="7757.ENSPMAP00000001924"/>
<keyword evidence="2 5" id="KW-0863">Zinc-finger</keyword>
<evidence type="ECO:0000256" key="2">
    <source>
        <dbReference type="ARBA" id="ARBA00022771"/>
    </source>
</evidence>
<dbReference type="SMART" id="SM00064">
    <property type="entry name" value="FYVE"/>
    <property type="match status" value="1"/>
</dbReference>
<protein>
    <recommendedName>
        <fullName evidence="7">FYVE-type domain-containing protein</fullName>
    </recommendedName>
</protein>
<dbReference type="InterPro" id="IPR017455">
    <property type="entry name" value="Znf_FYVE-rel"/>
</dbReference>
<reference evidence="8" key="2">
    <citation type="submission" date="2025-09" db="UniProtKB">
        <authorList>
            <consortium name="Ensembl"/>
        </authorList>
    </citation>
    <scope>IDENTIFICATION</scope>
</reference>
<dbReference type="GO" id="GO:0005737">
    <property type="term" value="C:cytoplasm"/>
    <property type="evidence" value="ECO:0007669"/>
    <property type="project" value="TreeGrafter"/>
</dbReference>
<dbReference type="PANTHER" id="PTHR45956:SF3">
    <property type="entry name" value="RUN AND FYVE DOMAIN-CONTAINING PROTEIN 2"/>
    <property type="match status" value="1"/>
</dbReference>
<dbReference type="GeneTree" id="ENSGT00940000155595"/>